<comment type="similarity">
    <text evidence="4 14">Belongs to the cytochrome P450 family.</text>
</comment>
<accession>A0A0L7QP16</accession>
<dbReference type="GO" id="GO:0005506">
    <property type="term" value="F:iron ion binding"/>
    <property type="evidence" value="ECO:0007669"/>
    <property type="project" value="InterPro"/>
</dbReference>
<comment type="cofactor">
    <cofactor evidence="1 13">
        <name>heme</name>
        <dbReference type="ChEBI" id="CHEBI:30413"/>
    </cofactor>
</comment>
<keyword evidence="12 15" id="KW-0472">Membrane</keyword>
<evidence type="ECO:0000256" key="15">
    <source>
        <dbReference type="SAM" id="Phobius"/>
    </source>
</evidence>
<keyword evidence="17" id="KW-1185">Reference proteome</keyword>
<dbReference type="InterPro" id="IPR002401">
    <property type="entry name" value="Cyt_P450_E_grp-I"/>
</dbReference>
<dbReference type="PROSITE" id="PS00086">
    <property type="entry name" value="CYTOCHROME_P450"/>
    <property type="match status" value="1"/>
</dbReference>
<proteinExistence type="inferred from homology"/>
<dbReference type="InterPro" id="IPR017972">
    <property type="entry name" value="Cyt_P450_CS"/>
</dbReference>
<evidence type="ECO:0000256" key="8">
    <source>
        <dbReference type="ARBA" id="ARBA00022848"/>
    </source>
</evidence>
<evidence type="ECO:0000256" key="3">
    <source>
        <dbReference type="ARBA" id="ARBA00004406"/>
    </source>
</evidence>
<dbReference type="SUPFAM" id="SSF48264">
    <property type="entry name" value="Cytochrome P450"/>
    <property type="match status" value="1"/>
</dbReference>
<keyword evidence="15" id="KW-0812">Transmembrane</keyword>
<dbReference type="EMBL" id="KQ414841">
    <property type="protein sequence ID" value="KOC60363.1"/>
    <property type="molecule type" value="Genomic_DNA"/>
</dbReference>
<evidence type="ECO:0000256" key="6">
    <source>
        <dbReference type="ARBA" id="ARBA00022723"/>
    </source>
</evidence>
<gene>
    <name evidence="16" type="ORF">WH47_09217</name>
</gene>
<evidence type="ECO:0000256" key="5">
    <source>
        <dbReference type="ARBA" id="ARBA00022617"/>
    </source>
</evidence>
<keyword evidence="15" id="KW-1133">Transmembrane helix</keyword>
<dbReference type="PANTHER" id="PTHR24292">
    <property type="entry name" value="CYTOCHROME P450"/>
    <property type="match status" value="1"/>
</dbReference>
<dbReference type="FunFam" id="1.10.630.10:FF:000042">
    <property type="entry name" value="Cytochrome P450"/>
    <property type="match status" value="1"/>
</dbReference>
<evidence type="ECO:0000256" key="1">
    <source>
        <dbReference type="ARBA" id="ARBA00001971"/>
    </source>
</evidence>
<dbReference type="CDD" id="cd11056">
    <property type="entry name" value="CYP6-like"/>
    <property type="match status" value="1"/>
</dbReference>
<protein>
    <submittedName>
        <fullName evidence="16">Cytochrome P450 6a2</fullName>
    </submittedName>
</protein>
<keyword evidence="6 13" id="KW-0479">Metal-binding</keyword>
<dbReference type="Pfam" id="PF00067">
    <property type="entry name" value="p450"/>
    <property type="match status" value="1"/>
</dbReference>
<evidence type="ECO:0000256" key="11">
    <source>
        <dbReference type="ARBA" id="ARBA00023033"/>
    </source>
</evidence>
<dbReference type="STRING" id="597456.A0A0L7QP16"/>
<keyword evidence="11 14" id="KW-0503">Monooxygenase</keyword>
<keyword evidence="10 13" id="KW-0408">Iron</keyword>
<keyword evidence="5 13" id="KW-0349">Heme</keyword>
<dbReference type="OrthoDB" id="2789670at2759"/>
<feature type="transmembrane region" description="Helical" evidence="15">
    <location>
        <begin position="6"/>
        <end position="23"/>
    </location>
</feature>
<dbReference type="PRINTS" id="PR00385">
    <property type="entry name" value="P450"/>
</dbReference>
<dbReference type="GO" id="GO:0020037">
    <property type="term" value="F:heme binding"/>
    <property type="evidence" value="ECO:0007669"/>
    <property type="project" value="InterPro"/>
</dbReference>
<comment type="subcellular location">
    <subcellularLocation>
        <location evidence="3">Endoplasmic reticulum membrane</location>
        <topology evidence="3">Peripheral membrane protein</topology>
    </subcellularLocation>
    <subcellularLocation>
        <location evidence="2">Microsome membrane</location>
        <topology evidence="2">Peripheral membrane protein</topology>
    </subcellularLocation>
</comment>
<dbReference type="AlphaFoldDB" id="A0A0L7QP16"/>
<dbReference type="InterPro" id="IPR036396">
    <property type="entry name" value="Cyt_P450_sf"/>
</dbReference>
<evidence type="ECO:0000256" key="14">
    <source>
        <dbReference type="RuleBase" id="RU000461"/>
    </source>
</evidence>
<dbReference type="Proteomes" id="UP000053825">
    <property type="component" value="Unassembled WGS sequence"/>
</dbReference>
<sequence length="504" mass="57610">MFDFDQTVGAIIAAIVAILYYYFTSTFDFWKKRNVPGPRPIPGFGNIKDVMLRKISLGSLLAKLYVEYKNEPMIGIYVRSSPTLVLCDLDLIKEVLIRDFSTFDDRGNVITERADPLSPNIFNLEPTRWRPLRIKLSPVFTSGKLKEMFPLIVECSEQLEQHLEKVAEKGEPENCSEIAARFTTDVIGSCAFGINMNALSNEQSIFRRIGRKIFAPDTKMILRLLFRETMPSLYNFLGYVMPHSEVSKFVTKVISESIQYREQNNIVRPDFINMLIELKNSGTVENIEWSDTFLAAQAFVFFAAGFETSSTTIAHALYEMALNPEIQDKLREELREFSAKNNGCLKYEDIKEMKYLDKVFKETLRKYPPGTQLRRKCNTNYTFKNTKVSIPKGTAVFIPLYAIHKDPNIYPNPEVFNPERFSEEAVAARHPMAYLPFGDGPRNCIGARFAIYQTKVGLIKMLQNFKVDVCEKTLIPYECNPIAFTLSPKGGIHLKISKVNTIET</sequence>
<evidence type="ECO:0000256" key="7">
    <source>
        <dbReference type="ARBA" id="ARBA00022824"/>
    </source>
</evidence>
<dbReference type="PRINTS" id="PR00463">
    <property type="entry name" value="EP450I"/>
</dbReference>
<feature type="binding site" description="axial binding residue" evidence="13">
    <location>
        <position position="444"/>
    </location>
    <ligand>
        <name>heme</name>
        <dbReference type="ChEBI" id="CHEBI:30413"/>
    </ligand>
    <ligandPart>
        <name>Fe</name>
        <dbReference type="ChEBI" id="CHEBI:18248"/>
    </ligandPart>
</feature>
<evidence type="ECO:0000256" key="13">
    <source>
        <dbReference type="PIRSR" id="PIRSR602401-1"/>
    </source>
</evidence>
<name>A0A0L7QP16_9HYME</name>
<evidence type="ECO:0000256" key="12">
    <source>
        <dbReference type="ARBA" id="ARBA00023136"/>
    </source>
</evidence>
<dbReference type="Gene3D" id="1.10.630.10">
    <property type="entry name" value="Cytochrome P450"/>
    <property type="match status" value="1"/>
</dbReference>
<dbReference type="InterPro" id="IPR050476">
    <property type="entry name" value="Insect_CytP450_Detox"/>
</dbReference>
<evidence type="ECO:0000256" key="2">
    <source>
        <dbReference type="ARBA" id="ARBA00004174"/>
    </source>
</evidence>
<evidence type="ECO:0000256" key="4">
    <source>
        <dbReference type="ARBA" id="ARBA00010617"/>
    </source>
</evidence>
<keyword evidence="9 14" id="KW-0560">Oxidoreductase</keyword>
<dbReference type="GO" id="GO:0005789">
    <property type="term" value="C:endoplasmic reticulum membrane"/>
    <property type="evidence" value="ECO:0007669"/>
    <property type="project" value="UniProtKB-SubCell"/>
</dbReference>
<reference evidence="16 17" key="1">
    <citation type="submission" date="2015-07" db="EMBL/GenBank/DDBJ databases">
        <title>The genome of Habropoda laboriosa.</title>
        <authorList>
            <person name="Pan H."/>
            <person name="Kapheim K."/>
        </authorList>
    </citation>
    <scope>NUCLEOTIDE SEQUENCE [LARGE SCALE GENOMIC DNA]</scope>
    <source>
        <strain evidence="16">0110345459</strain>
    </source>
</reference>
<evidence type="ECO:0000256" key="9">
    <source>
        <dbReference type="ARBA" id="ARBA00023002"/>
    </source>
</evidence>
<keyword evidence="8" id="KW-0492">Microsome</keyword>
<evidence type="ECO:0000313" key="17">
    <source>
        <dbReference type="Proteomes" id="UP000053825"/>
    </source>
</evidence>
<keyword evidence="7" id="KW-0256">Endoplasmic reticulum</keyword>
<evidence type="ECO:0000313" key="16">
    <source>
        <dbReference type="EMBL" id="KOC60363.1"/>
    </source>
</evidence>
<dbReference type="InterPro" id="IPR001128">
    <property type="entry name" value="Cyt_P450"/>
</dbReference>
<dbReference type="GO" id="GO:0016705">
    <property type="term" value="F:oxidoreductase activity, acting on paired donors, with incorporation or reduction of molecular oxygen"/>
    <property type="evidence" value="ECO:0007669"/>
    <property type="project" value="InterPro"/>
</dbReference>
<organism evidence="16 17">
    <name type="scientific">Habropoda laboriosa</name>
    <dbReference type="NCBI Taxonomy" id="597456"/>
    <lineage>
        <taxon>Eukaryota</taxon>
        <taxon>Metazoa</taxon>
        <taxon>Ecdysozoa</taxon>
        <taxon>Arthropoda</taxon>
        <taxon>Hexapoda</taxon>
        <taxon>Insecta</taxon>
        <taxon>Pterygota</taxon>
        <taxon>Neoptera</taxon>
        <taxon>Endopterygota</taxon>
        <taxon>Hymenoptera</taxon>
        <taxon>Apocrita</taxon>
        <taxon>Aculeata</taxon>
        <taxon>Apoidea</taxon>
        <taxon>Anthophila</taxon>
        <taxon>Apidae</taxon>
        <taxon>Habropoda</taxon>
    </lineage>
</organism>
<dbReference type="PANTHER" id="PTHR24292:SF54">
    <property type="entry name" value="CYP9F3-RELATED"/>
    <property type="match status" value="1"/>
</dbReference>
<evidence type="ECO:0000256" key="10">
    <source>
        <dbReference type="ARBA" id="ARBA00023004"/>
    </source>
</evidence>
<dbReference type="GO" id="GO:0004497">
    <property type="term" value="F:monooxygenase activity"/>
    <property type="evidence" value="ECO:0007669"/>
    <property type="project" value="UniProtKB-KW"/>
</dbReference>